<comment type="caution">
    <text evidence="2">The sequence shown here is derived from an EMBL/GenBank/DDBJ whole genome shotgun (WGS) entry which is preliminary data.</text>
</comment>
<evidence type="ECO:0000313" key="3">
    <source>
        <dbReference type="Proteomes" id="UP000272928"/>
    </source>
</evidence>
<name>A0A3R9Q3S9_STRMT</name>
<gene>
    <name evidence="2" type="ORF">D8856_08280</name>
</gene>
<dbReference type="Pfam" id="PF08867">
    <property type="entry name" value="FRG"/>
    <property type="match status" value="1"/>
</dbReference>
<proteinExistence type="predicted"/>
<accession>A0A3R9Q3S9</accession>
<dbReference type="EMBL" id="RJNQ01000018">
    <property type="protein sequence ID" value="RSI76629.1"/>
    <property type="molecule type" value="Genomic_DNA"/>
</dbReference>
<evidence type="ECO:0000313" key="2">
    <source>
        <dbReference type="EMBL" id="RSI76629.1"/>
    </source>
</evidence>
<sequence length="365" mass="43300">MNNPKETKNIITRKSVNTILKDLFNYEHIEFNNYQNNLNKKHNLYFRGESSYYEFRTPSLYLQKNLTTNGSEYYYRVLLNELGRDDYQENTSLVRLISELQHYGAKTRMLDITKNPLIALYFAVEKDNDKPGYVYIYSDKLNEKFDTGHTIAIKSALNFMPQNIINNFFTAIENLIRNNKNNYHCKDIELITVDNIKNIELSTRYEYRNSSFVTQNYPEQIREFMELLNQRARVRERLNFPVKIYNDLQRAHIVIPSKTTDRIRQQQGAFIYPRFVNTFKKDHDNIKQEISESIDKLSVTLFTPKKFKKEVALEDYTSFSVIKIDPANKEEIRRELELLGITEGFVYPDIEHQSKALLNILNNDN</sequence>
<protein>
    <submittedName>
        <fullName evidence="2">FRG domain protein</fullName>
    </submittedName>
</protein>
<dbReference type="SMART" id="SM00901">
    <property type="entry name" value="FRG"/>
    <property type="match status" value="1"/>
</dbReference>
<dbReference type="AlphaFoldDB" id="A0A3R9Q3S9"/>
<dbReference type="RefSeq" id="WP_125828220.1">
    <property type="nucleotide sequence ID" value="NZ_RJNQ01000018.1"/>
</dbReference>
<feature type="domain" description="FRG" evidence="1">
    <location>
        <begin position="40"/>
        <end position="135"/>
    </location>
</feature>
<reference evidence="2 3" key="1">
    <citation type="submission" date="2018-11" db="EMBL/GenBank/DDBJ databases">
        <title>Species Designations Belie Phenotypic and Genotypic Heterogeneity in Oral Streptococci.</title>
        <authorList>
            <person name="Velsko I."/>
        </authorList>
    </citation>
    <scope>NUCLEOTIDE SEQUENCE [LARGE SCALE GENOMIC DNA]</scope>
    <source>
        <strain evidence="2 3">BCA16</strain>
    </source>
</reference>
<organism evidence="2 3">
    <name type="scientific">Streptococcus mitis</name>
    <dbReference type="NCBI Taxonomy" id="28037"/>
    <lineage>
        <taxon>Bacteria</taxon>
        <taxon>Bacillati</taxon>
        <taxon>Bacillota</taxon>
        <taxon>Bacilli</taxon>
        <taxon>Lactobacillales</taxon>
        <taxon>Streptococcaceae</taxon>
        <taxon>Streptococcus</taxon>
        <taxon>Streptococcus mitis group</taxon>
    </lineage>
</organism>
<dbReference type="InterPro" id="IPR014966">
    <property type="entry name" value="FRG-dom"/>
</dbReference>
<evidence type="ECO:0000259" key="1">
    <source>
        <dbReference type="SMART" id="SM00901"/>
    </source>
</evidence>
<dbReference type="Proteomes" id="UP000272928">
    <property type="component" value="Unassembled WGS sequence"/>
</dbReference>